<comment type="caution">
    <text evidence="1">The sequence shown here is derived from an EMBL/GenBank/DDBJ whole genome shotgun (WGS) entry which is preliminary data.</text>
</comment>
<reference evidence="1" key="1">
    <citation type="submission" date="2020-06" db="EMBL/GenBank/DDBJ databases">
        <authorList>
            <person name="Li T."/>
            <person name="Hu X."/>
            <person name="Zhang T."/>
            <person name="Song X."/>
            <person name="Zhang H."/>
            <person name="Dai N."/>
            <person name="Sheng W."/>
            <person name="Hou X."/>
            <person name="Wei L."/>
        </authorList>
    </citation>
    <scope>NUCLEOTIDE SEQUENCE</scope>
    <source>
        <strain evidence="1">G01</strain>
        <tissue evidence="1">Leaf</tissue>
    </source>
</reference>
<accession>A0AAW2N9E6</accession>
<dbReference type="AlphaFoldDB" id="A0AAW2N9E6"/>
<name>A0AAW2N9E6_9LAMI</name>
<proteinExistence type="predicted"/>
<gene>
    <name evidence="1" type="ORF">Sangu_1429200</name>
</gene>
<dbReference type="EMBL" id="JACGWK010000008">
    <property type="protein sequence ID" value="KAL0339071.1"/>
    <property type="molecule type" value="Genomic_DNA"/>
</dbReference>
<reference evidence="1" key="2">
    <citation type="journal article" date="2024" name="Plant">
        <title>Genomic evolution and insights into agronomic trait innovations of Sesamum species.</title>
        <authorList>
            <person name="Miao H."/>
            <person name="Wang L."/>
            <person name="Qu L."/>
            <person name="Liu H."/>
            <person name="Sun Y."/>
            <person name="Le M."/>
            <person name="Wang Q."/>
            <person name="Wei S."/>
            <person name="Zheng Y."/>
            <person name="Lin W."/>
            <person name="Duan Y."/>
            <person name="Cao H."/>
            <person name="Xiong S."/>
            <person name="Wang X."/>
            <person name="Wei L."/>
            <person name="Li C."/>
            <person name="Ma Q."/>
            <person name="Ju M."/>
            <person name="Zhao R."/>
            <person name="Li G."/>
            <person name="Mu C."/>
            <person name="Tian Q."/>
            <person name="Mei H."/>
            <person name="Zhang T."/>
            <person name="Gao T."/>
            <person name="Zhang H."/>
        </authorList>
    </citation>
    <scope>NUCLEOTIDE SEQUENCE</scope>
    <source>
        <strain evidence="1">G01</strain>
    </source>
</reference>
<evidence type="ECO:0008006" key="2">
    <source>
        <dbReference type="Google" id="ProtNLM"/>
    </source>
</evidence>
<evidence type="ECO:0000313" key="1">
    <source>
        <dbReference type="EMBL" id="KAL0339071.1"/>
    </source>
</evidence>
<sequence>MHKFSAFLKANEKVISCSIANRSNNREHPPRGTVTVNFNRVVCKHGRRVDVCAIARAHHGNCTDWSCRIVLRNEWNQILLRGDNWCVLVGSKLQQWTPTLVPYLWMPKIS</sequence>
<protein>
    <recommendedName>
        <fullName evidence="2">S-protein homolog</fullName>
    </recommendedName>
</protein>
<organism evidence="1">
    <name type="scientific">Sesamum angustifolium</name>
    <dbReference type="NCBI Taxonomy" id="2727405"/>
    <lineage>
        <taxon>Eukaryota</taxon>
        <taxon>Viridiplantae</taxon>
        <taxon>Streptophyta</taxon>
        <taxon>Embryophyta</taxon>
        <taxon>Tracheophyta</taxon>
        <taxon>Spermatophyta</taxon>
        <taxon>Magnoliopsida</taxon>
        <taxon>eudicotyledons</taxon>
        <taxon>Gunneridae</taxon>
        <taxon>Pentapetalae</taxon>
        <taxon>asterids</taxon>
        <taxon>lamiids</taxon>
        <taxon>Lamiales</taxon>
        <taxon>Pedaliaceae</taxon>
        <taxon>Sesamum</taxon>
    </lineage>
</organism>